<dbReference type="InterPro" id="IPR027417">
    <property type="entry name" value="P-loop_NTPase"/>
</dbReference>
<dbReference type="HOGENOM" id="CLU_056183_2_1_7"/>
<gene>
    <name evidence="2" type="ORF">CSUB8521_0990</name>
</gene>
<dbReference type="GO" id="GO:0003677">
    <property type="term" value="F:DNA binding"/>
    <property type="evidence" value="ECO:0007669"/>
    <property type="project" value="InterPro"/>
</dbReference>
<dbReference type="Pfam" id="PF13401">
    <property type="entry name" value="AAA_22"/>
    <property type="match status" value="1"/>
</dbReference>
<reference evidence="2 3" key="1">
    <citation type="journal article" date="2014" name="Genome Biol. Evol.">
        <title>Comparative Genomics of the Campylobacter lari Group.</title>
        <authorList>
            <person name="Miller W.G."/>
            <person name="Yee E."/>
            <person name="Chapman M.H."/>
            <person name="Smith T.P."/>
            <person name="Bono J.L."/>
            <person name="Huynh S."/>
            <person name="Parker C.T."/>
            <person name="Vandamme P."/>
            <person name="Luong K."/>
            <person name="Korlach J."/>
        </authorList>
    </citation>
    <scope>NUCLEOTIDE SEQUENCE [LARGE SCALE GENOMIC DNA]</scope>
    <source>
        <strain evidence="2 3">LMG 24374</strain>
    </source>
</reference>
<dbReference type="Gene3D" id="3.40.50.300">
    <property type="entry name" value="P-loop containing nucleotide triphosphate hydrolases"/>
    <property type="match status" value="1"/>
</dbReference>
<dbReference type="InterPro" id="IPR010982">
    <property type="entry name" value="Lambda_DNA-bd_dom_sf"/>
</dbReference>
<dbReference type="Proteomes" id="UP000031135">
    <property type="component" value="Chromosome"/>
</dbReference>
<evidence type="ECO:0000313" key="3">
    <source>
        <dbReference type="Proteomes" id="UP000031135"/>
    </source>
</evidence>
<dbReference type="OrthoDB" id="5319474at2"/>
<organism evidence="2 3">
    <name type="scientific">Campylobacter subantarcticus LMG 24374</name>
    <dbReference type="NCBI Taxonomy" id="1388751"/>
    <lineage>
        <taxon>Bacteria</taxon>
        <taxon>Pseudomonadati</taxon>
        <taxon>Campylobacterota</taxon>
        <taxon>Epsilonproteobacteria</taxon>
        <taxon>Campylobacterales</taxon>
        <taxon>Campylobacteraceae</taxon>
        <taxon>Campylobacter</taxon>
    </lineage>
</organism>
<proteinExistence type="predicted"/>
<evidence type="ECO:0000259" key="1">
    <source>
        <dbReference type="Pfam" id="PF13401"/>
    </source>
</evidence>
<dbReference type="KEGG" id="csm:CSUB8521_0990"/>
<dbReference type="PANTHER" id="PTHR35894">
    <property type="entry name" value="GENERAL SECRETION PATHWAY PROTEIN A-RELATED"/>
    <property type="match status" value="1"/>
</dbReference>
<feature type="domain" description="ORC1/DEAH AAA+ ATPase" evidence="1">
    <location>
        <begin position="92"/>
        <end position="205"/>
    </location>
</feature>
<evidence type="ECO:0000313" key="2">
    <source>
        <dbReference type="EMBL" id="AJC90827.1"/>
    </source>
</evidence>
<dbReference type="SUPFAM" id="SSF52540">
    <property type="entry name" value="P-loop containing nucleoside triphosphate hydrolases"/>
    <property type="match status" value="1"/>
</dbReference>
<sequence>MDLAQQTKRFLNTQNISQNNLADRLGINKSYMVGYMKEGSAYKYATKVEPLLEKYIKSFVEEKSIKELQTPFIVTKDVKAINVTIENAMCNREMGVIIGEAGTGKSRAIKEYANKNGTRVVLFEATTETSKRMLLSGLENKLNVCFKGSLDDKIRGIASELARTSKVLIIDESEHLPFRALECLRRIYDFSNTALILVGTKKLKNNLTGVGRNDYNEYGQLSSRIGAKWELKGLCYQNKEGLKNDDLKALCDYFSLGDKKAIDLVFNLARGNFRKSEKLLKRASDFADGKSIEIKHIEAAAGYLLLG</sequence>
<name>A0A0A8HA17_9BACT</name>
<dbReference type="GO" id="GO:0016887">
    <property type="term" value="F:ATP hydrolysis activity"/>
    <property type="evidence" value="ECO:0007669"/>
    <property type="project" value="InterPro"/>
</dbReference>
<accession>A0A0A8HA17</accession>
<dbReference type="RefSeq" id="WP_039663971.1">
    <property type="nucleotide sequence ID" value="NZ_CP007772.1"/>
</dbReference>
<dbReference type="InterPro" id="IPR049945">
    <property type="entry name" value="AAA_22"/>
</dbReference>
<dbReference type="InterPro" id="IPR052026">
    <property type="entry name" value="ExeA_AAA_ATPase_DNA-bind"/>
</dbReference>
<protein>
    <submittedName>
        <fullName evidence="2">ATPase, AAA family, possible transposase</fullName>
    </submittedName>
</protein>
<dbReference type="SUPFAM" id="SSF47413">
    <property type="entry name" value="lambda repressor-like DNA-binding domains"/>
    <property type="match status" value="1"/>
</dbReference>
<dbReference type="EMBL" id="CP007772">
    <property type="protein sequence ID" value="AJC90827.1"/>
    <property type="molecule type" value="Genomic_DNA"/>
</dbReference>
<dbReference type="AlphaFoldDB" id="A0A0A8HA17"/>
<dbReference type="PANTHER" id="PTHR35894:SF5">
    <property type="entry name" value="MU-LIKE PROPHAGE FLUMU DNA TRANSPOSITION PROTEIN B"/>
    <property type="match status" value="1"/>
</dbReference>